<gene>
    <name evidence="1" type="ORF">DT99_28290</name>
</gene>
<comment type="caution">
    <text evidence="1">The sequence shown here is derived from an EMBL/GenBank/DDBJ whole genome shotgun (WGS) entry which is preliminary data.</text>
</comment>
<organism evidence="1">
    <name type="scientific">Burkholderia cenocepacia</name>
    <dbReference type="NCBI Taxonomy" id="95486"/>
    <lineage>
        <taxon>Bacteria</taxon>
        <taxon>Pseudomonadati</taxon>
        <taxon>Pseudomonadota</taxon>
        <taxon>Betaproteobacteria</taxon>
        <taxon>Burkholderiales</taxon>
        <taxon>Burkholderiaceae</taxon>
        <taxon>Burkholderia</taxon>
        <taxon>Burkholderia cepacia complex</taxon>
    </lineage>
</organism>
<name>A0A071M6S5_9BURK</name>
<accession>A0A071M6S5</accession>
<dbReference type="EMBL" id="JJOA01000032">
    <property type="protein sequence ID" value="KEA56220.1"/>
    <property type="molecule type" value="Genomic_DNA"/>
</dbReference>
<evidence type="ECO:0000313" key="1">
    <source>
        <dbReference type="EMBL" id="KEA56220.1"/>
    </source>
</evidence>
<sequence length="69" mass="7451">MQAGSASQWCPFTAFPDGFRKLQGVPLKRPGGGREMVEILVLVLLHDEQAVRVAGELALEAGRQTSEPC</sequence>
<dbReference type="AlphaFoldDB" id="A0A071M6S5"/>
<proteinExistence type="predicted"/>
<protein>
    <submittedName>
        <fullName evidence="1">Uncharacterized protein</fullName>
    </submittedName>
</protein>
<reference evidence="1" key="1">
    <citation type="submission" date="2014-04" db="EMBL/GenBank/DDBJ databases">
        <title>In planta biocontrol of soil-borne Fusarium wilt of banana through a plant endophytic bacterium, Burkholderia cenocepacia 869T2.</title>
        <authorList>
            <person name="Ho Y.-N."/>
            <person name="Chiang H.-M."/>
            <person name="Chao C.-P."/>
            <person name="Su C.-C."/>
            <person name="Hsu H.-F."/>
            <person name="Guo C.-T."/>
            <person name="Hsieh J.-L."/>
            <person name="Huang C.-C."/>
        </authorList>
    </citation>
    <scope>NUCLEOTIDE SEQUENCE [LARGE SCALE GENOMIC DNA]</scope>
    <source>
        <strain evidence="1">869T2</strain>
    </source>
</reference>